<dbReference type="Proteomes" id="UP001164250">
    <property type="component" value="Chromosome 4"/>
</dbReference>
<organism evidence="1 2">
    <name type="scientific">Pistacia atlantica</name>
    <dbReference type="NCBI Taxonomy" id="434234"/>
    <lineage>
        <taxon>Eukaryota</taxon>
        <taxon>Viridiplantae</taxon>
        <taxon>Streptophyta</taxon>
        <taxon>Embryophyta</taxon>
        <taxon>Tracheophyta</taxon>
        <taxon>Spermatophyta</taxon>
        <taxon>Magnoliopsida</taxon>
        <taxon>eudicotyledons</taxon>
        <taxon>Gunneridae</taxon>
        <taxon>Pentapetalae</taxon>
        <taxon>rosids</taxon>
        <taxon>malvids</taxon>
        <taxon>Sapindales</taxon>
        <taxon>Anacardiaceae</taxon>
        <taxon>Pistacia</taxon>
    </lineage>
</organism>
<evidence type="ECO:0000313" key="1">
    <source>
        <dbReference type="EMBL" id="KAJ0098778.1"/>
    </source>
</evidence>
<dbReference type="EMBL" id="CM047900">
    <property type="protein sequence ID" value="KAJ0098778.1"/>
    <property type="molecule type" value="Genomic_DNA"/>
</dbReference>
<proteinExistence type="predicted"/>
<protein>
    <submittedName>
        <fullName evidence="1">Uncharacterized protein</fullName>
    </submittedName>
</protein>
<sequence length="334" mass="38222">MSPYTTKPQMSVPIRAPRWVSSRRLLEEKLQNLHKCTNLNHVKQLHAQIIKKDLHNDLYIAPKLVSSLSLCRQMELAIKVFNYIQDPNVHLYNTLIRACVQNSMNVHAFRVFLEMQKVGVFADNFTYPFLLKACSGQNWLKVVQMIHALIEKCGFLSDIFVPNALIDSYSKCGVAGVSAAKKLFMVLGERDTVTWNSMICGLVKSGELSEARRLFDEMPERDTISWNTMLDGYTKAGEMNSAQLMRSTGIQKPSGASSIEVDNEVHEFTVYDRLHPKSEKIYEMIDTLVEDLNEASYVPKVPVDVGDGVIWDLEAWPPLLEWKKNRAKQERKRR</sequence>
<comment type="caution">
    <text evidence="1">The sequence shown here is derived from an EMBL/GenBank/DDBJ whole genome shotgun (WGS) entry which is preliminary data.</text>
</comment>
<keyword evidence="2" id="KW-1185">Reference proteome</keyword>
<reference evidence="2" key="1">
    <citation type="journal article" date="2023" name="G3 (Bethesda)">
        <title>Genome assembly and association tests identify interacting loci associated with vigor, precocity, and sex in interspecific pistachio rootstocks.</title>
        <authorList>
            <person name="Palmer W."/>
            <person name="Jacygrad E."/>
            <person name="Sagayaradj S."/>
            <person name="Cavanaugh K."/>
            <person name="Han R."/>
            <person name="Bertier L."/>
            <person name="Beede B."/>
            <person name="Kafkas S."/>
            <person name="Golino D."/>
            <person name="Preece J."/>
            <person name="Michelmore R."/>
        </authorList>
    </citation>
    <scope>NUCLEOTIDE SEQUENCE [LARGE SCALE GENOMIC DNA]</scope>
</reference>
<evidence type="ECO:0000313" key="2">
    <source>
        <dbReference type="Proteomes" id="UP001164250"/>
    </source>
</evidence>
<gene>
    <name evidence="1" type="ORF">Patl1_21839</name>
</gene>
<accession>A0ACC1BIM5</accession>
<name>A0ACC1BIM5_9ROSI</name>